<accession>A0A6J5KVY1</accession>
<evidence type="ECO:0000313" key="1">
    <source>
        <dbReference type="EMBL" id="CAB4124390.1"/>
    </source>
</evidence>
<organism evidence="1">
    <name type="scientific">uncultured Caudovirales phage</name>
    <dbReference type="NCBI Taxonomy" id="2100421"/>
    <lineage>
        <taxon>Viruses</taxon>
        <taxon>Duplodnaviria</taxon>
        <taxon>Heunggongvirae</taxon>
        <taxon>Uroviricota</taxon>
        <taxon>Caudoviricetes</taxon>
        <taxon>Peduoviridae</taxon>
        <taxon>Maltschvirus</taxon>
        <taxon>Maltschvirus maltsch</taxon>
    </lineage>
</organism>
<sequence length="59" mass="6958">MYIEEIQNINLELLETYALRPLREVVLHNAGTKLLDQDSLDYALGKLKEIDDELERRRS</sequence>
<protein>
    <submittedName>
        <fullName evidence="1">Uncharacterized protein</fullName>
    </submittedName>
</protein>
<proteinExistence type="predicted"/>
<name>A0A6J5KVY1_9CAUD</name>
<gene>
    <name evidence="1" type="ORF">UFOVP49_228</name>
</gene>
<reference evidence="1" key="1">
    <citation type="submission" date="2020-04" db="EMBL/GenBank/DDBJ databases">
        <authorList>
            <person name="Chiriac C."/>
            <person name="Salcher M."/>
            <person name="Ghai R."/>
            <person name="Kavagutti S V."/>
        </authorList>
    </citation>
    <scope>NUCLEOTIDE SEQUENCE</scope>
</reference>
<dbReference type="EMBL" id="LR796178">
    <property type="protein sequence ID" value="CAB4124390.1"/>
    <property type="molecule type" value="Genomic_DNA"/>
</dbReference>